<dbReference type="InterPro" id="IPR019740">
    <property type="entry name" value="Pyridox_Oxase_CS"/>
</dbReference>
<dbReference type="EMBL" id="VIGV01000005">
    <property type="protein sequence ID" value="TWS23138.1"/>
    <property type="molecule type" value="Genomic_DNA"/>
</dbReference>
<feature type="binding site" evidence="5 6">
    <location>
        <begin position="76"/>
        <end position="77"/>
    </location>
    <ligand>
        <name>FMN</name>
        <dbReference type="ChEBI" id="CHEBI:58210"/>
    </ligand>
</feature>
<feature type="binding site" evidence="5 6">
    <location>
        <begin position="140"/>
        <end position="141"/>
    </location>
    <ligand>
        <name>FMN</name>
        <dbReference type="ChEBI" id="CHEBI:58210"/>
    </ligand>
</feature>
<accession>A0A5C5RKC4</accession>
<dbReference type="UniPathway" id="UPA01068">
    <property type="reaction ID" value="UER00304"/>
</dbReference>
<proteinExistence type="inferred from homology"/>
<dbReference type="InterPro" id="IPR012349">
    <property type="entry name" value="Split_barrel_FMN-bd"/>
</dbReference>
<keyword evidence="3 5" id="KW-0288">FMN</keyword>
<dbReference type="InterPro" id="IPR019576">
    <property type="entry name" value="Pyridoxamine_oxidase_dimer_C"/>
</dbReference>
<evidence type="ECO:0000313" key="9">
    <source>
        <dbReference type="EMBL" id="TWS23138.1"/>
    </source>
</evidence>
<comment type="function">
    <text evidence="5">Catalyzes the oxidation of either pyridoxine 5'-phosphate (PNP) or pyridoxamine 5'-phosphate (PMP) into pyridoxal 5'-phosphate (PLP).</text>
</comment>
<reference evidence="9 10" key="1">
    <citation type="submission" date="2019-06" db="EMBL/GenBank/DDBJ databases">
        <authorList>
            <person name="Teng J.L.L."/>
            <person name="Lee H.H."/>
            <person name="Lau S.K.P."/>
            <person name="Woo P.C.Y."/>
        </authorList>
    </citation>
    <scope>NUCLEOTIDE SEQUENCE [LARGE SCALE GENOMIC DNA]</scope>
    <source>
        <strain evidence="9 10">HKU70</strain>
    </source>
</reference>
<dbReference type="PANTHER" id="PTHR10851">
    <property type="entry name" value="PYRIDOXINE-5-PHOSPHATE OXIDASE"/>
    <property type="match status" value="1"/>
</dbReference>
<evidence type="ECO:0000259" key="8">
    <source>
        <dbReference type="Pfam" id="PF10590"/>
    </source>
</evidence>
<comment type="pathway">
    <text evidence="5">Cofactor metabolism; pyridoxal 5'-phosphate salvage; pyridoxal 5'-phosphate from pyridoxine 5'-phosphate: step 1/1.</text>
</comment>
<keyword evidence="4 5" id="KW-0560">Oxidoreductase</keyword>
<keyword evidence="5" id="KW-0664">Pyridoxine biosynthesis</keyword>
<evidence type="ECO:0000259" key="7">
    <source>
        <dbReference type="Pfam" id="PF01243"/>
    </source>
</evidence>
<protein>
    <recommendedName>
        <fullName evidence="5">Pyridoxine/pyridoxamine 5'-phosphate oxidase</fullName>
        <ecNumber evidence="5">1.4.3.5</ecNumber>
    </recommendedName>
    <alternativeName>
        <fullName evidence="5">PNP/PMP oxidase</fullName>
        <shortName evidence="5">PNPOx</shortName>
    </alternativeName>
    <alternativeName>
        <fullName evidence="5">Pyridoxal 5'-phosphate synthase</fullName>
    </alternativeName>
</protein>
<dbReference type="InterPro" id="IPR000659">
    <property type="entry name" value="Pyridox_Oxase"/>
</dbReference>
<evidence type="ECO:0000256" key="4">
    <source>
        <dbReference type="ARBA" id="ARBA00023002"/>
    </source>
</evidence>
<feature type="binding site" evidence="5 6">
    <location>
        <position position="195"/>
    </location>
    <ligand>
        <name>FMN</name>
        <dbReference type="ChEBI" id="CHEBI:58210"/>
    </ligand>
</feature>
<dbReference type="SUPFAM" id="SSF50475">
    <property type="entry name" value="FMN-binding split barrel"/>
    <property type="match status" value="1"/>
</dbReference>
<reference evidence="9 10" key="2">
    <citation type="submission" date="2019-08" db="EMBL/GenBank/DDBJ databases">
        <title>Tsukamurella conjunctivitidis sp. nov., Tsukamurella assacharolytica sp. nov. and Tsukamurella sputae sp. nov. isolated from patients with conjunctivitis, bacteraemia (lymphoma) and respiratory infection (sputum) in Hong Kong.</title>
        <authorList>
            <person name="Fok K.M.N."/>
            <person name="Fong J.Y.H."/>
        </authorList>
    </citation>
    <scope>NUCLEOTIDE SEQUENCE [LARGE SCALE GENOMIC DNA]</scope>
    <source>
        <strain evidence="9 10">HKU70</strain>
    </source>
</reference>
<comment type="caution">
    <text evidence="5">Lacks conserved residue(s) required for the propagation of feature annotation.</text>
</comment>
<dbReference type="GO" id="GO:0010181">
    <property type="term" value="F:FMN binding"/>
    <property type="evidence" value="ECO:0007669"/>
    <property type="project" value="UniProtKB-UniRule"/>
</dbReference>
<feature type="binding site" evidence="5 6">
    <location>
        <begin position="61"/>
        <end position="66"/>
    </location>
    <ligand>
        <name>FMN</name>
        <dbReference type="ChEBI" id="CHEBI:58210"/>
    </ligand>
</feature>
<dbReference type="PROSITE" id="PS01064">
    <property type="entry name" value="PYRIDOX_OXIDASE"/>
    <property type="match status" value="1"/>
</dbReference>
<sequence>MREKYDGDSFDLQPEDLIGDGGAAWVALWRSWFDEAVAAGAPEPNAMVLATVDGSGLPATRTVLCKGLDERGVVFYTNYGSDKARAVEANPVAAVTFPWIAIHRQVHVRGSVTKVTPGETAAYWAQRPRGSQLGAWASDQSRPVGSRAEMAERFAEVEARFEGQDVPVPPEWGGYRIAPQVVEFWQGRENRVHNRVRLVAPEYAPVRLQP</sequence>
<feature type="binding site" evidence="5">
    <location>
        <position position="66"/>
    </location>
    <ligand>
        <name>substrate</name>
    </ligand>
</feature>
<evidence type="ECO:0000256" key="5">
    <source>
        <dbReference type="HAMAP-Rule" id="MF_01629"/>
    </source>
</evidence>
<feature type="binding site" evidence="5 6">
    <location>
        <position position="83"/>
    </location>
    <ligand>
        <name>FMN</name>
        <dbReference type="ChEBI" id="CHEBI:58210"/>
    </ligand>
</feature>
<keyword evidence="2 5" id="KW-0285">Flavoprotein</keyword>
<dbReference type="EC" id="1.4.3.5" evidence="5"/>
<feature type="binding site" evidence="5">
    <location>
        <position position="123"/>
    </location>
    <ligand>
        <name>substrate</name>
    </ligand>
</feature>
<dbReference type="PANTHER" id="PTHR10851:SF0">
    <property type="entry name" value="PYRIDOXINE-5'-PHOSPHATE OXIDASE"/>
    <property type="match status" value="1"/>
</dbReference>
<comment type="cofactor">
    <cofactor evidence="5 6">
        <name>FMN</name>
        <dbReference type="ChEBI" id="CHEBI:58210"/>
    </cofactor>
    <text evidence="5 6">Binds 1 FMN per subunit.</text>
</comment>
<feature type="binding site" evidence="5 6">
    <location>
        <position position="105"/>
    </location>
    <ligand>
        <name>FMN</name>
        <dbReference type="ChEBI" id="CHEBI:58210"/>
    </ligand>
</feature>
<feature type="domain" description="Pyridoxamine 5'-phosphate oxidase N-terminal" evidence="7">
    <location>
        <begin position="33"/>
        <end position="159"/>
    </location>
</feature>
<comment type="similarity">
    <text evidence="1 5">Belongs to the pyridoxamine 5'-phosphate oxidase family.</text>
</comment>
<comment type="pathway">
    <text evidence="5">Cofactor metabolism; pyridoxal 5'-phosphate salvage; pyridoxal 5'-phosphate from pyridoxamine 5'-phosphate: step 1/1.</text>
</comment>
<dbReference type="GO" id="GO:0004733">
    <property type="term" value="F:pyridoxamine phosphate oxidase activity"/>
    <property type="evidence" value="ECO:0007669"/>
    <property type="project" value="UniProtKB-UniRule"/>
</dbReference>
<feature type="binding site" evidence="5">
    <location>
        <position position="131"/>
    </location>
    <ligand>
        <name>substrate</name>
    </ligand>
</feature>
<gene>
    <name evidence="5 9" type="primary">pdxH</name>
    <name evidence="9" type="ORF">FK268_16245</name>
</gene>
<comment type="subunit">
    <text evidence="5">Homodimer.</text>
</comment>
<evidence type="ECO:0000256" key="6">
    <source>
        <dbReference type="PIRSR" id="PIRSR000190-2"/>
    </source>
</evidence>
<dbReference type="AlphaFoldDB" id="A0A5C5RKC4"/>
<dbReference type="HAMAP" id="MF_01629">
    <property type="entry name" value="PdxH"/>
    <property type="match status" value="1"/>
</dbReference>
<keyword evidence="10" id="KW-1185">Reference proteome</keyword>
<dbReference type="NCBIfam" id="TIGR00558">
    <property type="entry name" value="pdxH"/>
    <property type="match status" value="1"/>
</dbReference>
<dbReference type="GO" id="GO:0008615">
    <property type="term" value="P:pyridoxine biosynthetic process"/>
    <property type="evidence" value="ECO:0007669"/>
    <property type="project" value="UniProtKB-UniRule"/>
</dbReference>
<comment type="caution">
    <text evidence="9">The sequence shown here is derived from an EMBL/GenBank/DDBJ whole genome shotgun (WGS) entry which is preliminary data.</text>
</comment>
<feature type="binding site" evidence="5 6">
    <location>
        <position position="185"/>
    </location>
    <ligand>
        <name>FMN</name>
        <dbReference type="ChEBI" id="CHEBI:58210"/>
    </ligand>
</feature>
<organism evidence="9 10">
    <name type="scientific">Tsukamurella sputi</name>
    <dbReference type="NCBI Taxonomy" id="2591848"/>
    <lineage>
        <taxon>Bacteria</taxon>
        <taxon>Bacillati</taxon>
        <taxon>Actinomycetota</taxon>
        <taxon>Actinomycetes</taxon>
        <taxon>Mycobacteriales</taxon>
        <taxon>Tsukamurellaceae</taxon>
        <taxon>Tsukamurella</taxon>
    </lineage>
</organism>
<feature type="binding site" evidence="5">
    <location>
        <begin position="191"/>
        <end position="193"/>
    </location>
    <ligand>
        <name>substrate</name>
    </ligand>
</feature>
<evidence type="ECO:0000256" key="1">
    <source>
        <dbReference type="ARBA" id="ARBA00007301"/>
    </source>
</evidence>
<dbReference type="InterPro" id="IPR011576">
    <property type="entry name" value="Pyridox_Oxase_N"/>
</dbReference>
<comment type="catalytic activity">
    <reaction evidence="5">
        <text>pyridoxamine 5'-phosphate + O2 + H2O = pyridoxal 5'-phosphate + H2O2 + NH4(+)</text>
        <dbReference type="Rhea" id="RHEA:15817"/>
        <dbReference type="ChEBI" id="CHEBI:15377"/>
        <dbReference type="ChEBI" id="CHEBI:15379"/>
        <dbReference type="ChEBI" id="CHEBI:16240"/>
        <dbReference type="ChEBI" id="CHEBI:28938"/>
        <dbReference type="ChEBI" id="CHEBI:58451"/>
        <dbReference type="ChEBI" id="CHEBI:597326"/>
        <dbReference type="EC" id="1.4.3.5"/>
    </reaction>
</comment>
<dbReference type="Gene3D" id="2.30.110.10">
    <property type="entry name" value="Electron Transport, Fmn-binding Protein, Chain A"/>
    <property type="match status" value="1"/>
</dbReference>
<dbReference type="PIRSF" id="PIRSF000190">
    <property type="entry name" value="Pyd_amn-ph_oxd"/>
    <property type="match status" value="1"/>
</dbReference>
<feature type="domain" description="Pyridoxine 5'-phosphate oxidase dimerisation C-terminal" evidence="8">
    <location>
        <begin position="172"/>
        <end position="209"/>
    </location>
</feature>
<evidence type="ECO:0000313" key="10">
    <source>
        <dbReference type="Proteomes" id="UP000319792"/>
    </source>
</evidence>
<dbReference type="NCBIfam" id="NF004231">
    <property type="entry name" value="PRK05679.1"/>
    <property type="match status" value="1"/>
</dbReference>
<dbReference type="Proteomes" id="UP000319792">
    <property type="component" value="Unassembled WGS sequence"/>
</dbReference>
<evidence type="ECO:0000256" key="2">
    <source>
        <dbReference type="ARBA" id="ARBA00022630"/>
    </source>
</evidence>
<dbReference type="Pfam" id="PF10590">
    <property type="entry name" value="PNP_phzG_C"/>
    <property type="match status" value="1"/>
</dbReference>
<evidence type="ECO:0000256" key="3">
    <source>
        <dbReference type="ARBA" id="ARBA00022643"/>
    </source>
</evidence>
<dbReference type="RefSeq" id="WP_146436307.1">
    <property type="nucleotide sequence ID" value="NZ_VIGV01000005.1"/>
</dbReference>
<feature type="binding site" evidence="5">
    <location>
        <position position="127"/>
    </location>
    <ligand>
        <name>substrate</name>
    </ligand>
</feature>
<dbReference type="Pfam" id="PF01243">
    <property type="entry name" value="PNPOx_N"/>
    <property type="match status" value="1"/>
</dbReference>
<comment type="catalytic activity">
    <reaction evidence="5">
        <text>pyridoxine 5'-phosphate + O2 = pyridoxal 5'-phosphate + H2O2</text>
        <dbReference type="Rhea" id="RHEA:15149"/>
        <dbReference type="ChEBI" id="CHEBI:15379"/>
        <dbReference type="ChEBI" id="CHEBI:16240"/>
        <dbReference type="ChEBI" id="CHEBI:58589"/>
        <dbReference type="ChEBI" id="CHEBI:597326"/>
        <dbReference type="EC" id="1.4.3.5"/>
    </reaction>
</comment>
<dbReference type="OrthoDB" id="9780392at2"/>
<name>A0A5C5RKC4_9ACTN</name>